<accession>H0UKT8</accession>
<dbReference type="GO" id="GO:0003735">
    <property type="term" value="F:structural constituent of ribosome"/>
    <property type="evidence" value="ECO:0007669"/>
    <property type="project" value="TreeGrafter"/>
</dbReference>
<evidence type="ECO:0000313" key="4">
    <source>
        <dbReference type="Proteomes" id="UP000003806"/>
    </source>
</evidence>
<dbReference type="RefSeq" id="WP_008522960.1">
    <property type="nucleotide sequence ID" value="NZ_CM001376.1"/>
</dbReference>
<dbReference type="PROSITE" id="PS50889">
    <property type="entry name" value="S4"/>
    <property type="match status" value="1"/>
</dbReference>
<reference evidence="3 4" key="1">
    <citation type="submission" date="2011-11" db="EMBL/GenBank/DDBJ databases">
        <title>The Noncontiguous Finished genome of Jonquetella anthropi DSM 22815.</title>
        <authorList>
            <consortium name="US DOE Joint Genome Institute (JGI-PGF)"/>
            <person name="Lucas S."/>
            <person name="Copeland A."/>
            <person name="Lapidus A."/>
            <person name="Glavina del Rio T."/>
            <person name="Dalin E."/>
            <person name="Tice H."/>
            <person name="Bruce D."/>
            <person name="Goodwin L."/>
            <person name="Pitluck S."/>
            <person name="Peters L."/>
            <person name="Mikhailova N."/>
            <person name="Held B."/>
            <person name="Kyrpides N."/>
            <person name="Mavromatis K."/>
            <person name="Ivanova N."/>
            <person name="Markowitz V."/>
            <person name="Cheng J.-F."/>
            <person name="Hugenholtz P."/>
            <person name="Woyke T."/>
            <person name="Wu D."/>
            <person name="Gronow S."/>
            <person name="Wellnitz S."/>
            <person name="Brambilla E."/>
            <person name="Klenk H.-P."/>
            <person name="Eisen J.A."/>
        </authorList>
    </citation>
    <scope>NUCLEOTIDE SEQUENCE [LARGE SCALE GENOMIC DNA]</scope>
    <source>
        <strain evidence="3 4">DSM 22815</strain>
    </source>
</reference>
<dbReference type="eggNOG" id="COG2183">
    <property type="taxonomic scope" value="Bacteria"/>
</dbReference>
<dbReference type="HOGENOM" id="CLU_009833_0_2_0"/>
<dbReference type="EMBL" id="CM001376">
    <property type="protein sequence ID" value="EHM13297.1"/>
    <property type="molecule type" value="Genomic_DNA"/>
</dbReference>
<dbReference type="Pfam" id="PF09371">
    <property type="entry name" value="Tex_N"/>
    <property type="match status" value="1"/>
</dbReference>
<feature type="domain" description="S1 motif" evidence="2">
    <location>
        <begin position="638"/>
        <end position="706"/>
    </location>
</feature>
<sequence length="722" mass="78047">MNLFTPQIARELQLAPQAVEAVAQLLDEGATVPFIARYRKEKTGNLDEVAITAIRDGLAKAAELASRKDAILKSLAERNLLTDELKAAVEGASTMTALEDTYLPYRPKRRTRATAAREAGLEPLARLLFAQGEDDPQAAAAAFVSEEKGVADVEAALSGARDIIAEWISEDVKARQEMRGVFVRFGRCESTVVEAKKDEPEAATYQDYFDWSDSLRSVPSHRLLAALRGEREGYLSVRIRPSDQVALLTLRRLFIKGEGAASGQVTAAIEDSYKRLLGPSMENEARAMLKKRADTEAIAIFARNLRQLLMASPFGARAVLAVDPGVRTGCKVVALDATGALLAHDVIFIQRGADQLEKAAAIIRQLISKHSPLAVAVGNGTASRETVDFLNGLSLDIPVLVVSESGASVYSASEEARKELPDQDVTVRGAVSIGRRLMDPLAELVKIDPKAIGVGQYQHDVDQKQLRESLDDTVISCVNSVGVDLNTASPRLLSYVSGLSDKLARGIVAHREANGPFTSRSALLDVPRLGPKTYQQAAGFLRVRNSINPLDASAVHPENYKLVGQMASDCGCTVSELMKDRSKREMIDVNKYVSGDVGLPTLNDIMAELEKPGRDPRPAMVFFAFDPSVKTMKDLKTGMTLPGLVSNVTAFGAFVDVGVHTDGLVHVSQMGRPVKDPSQLLHPGQAVSVTVLDVDLKRNRISLALAKTKKDCPKNDAPTDAR</sequence>
<dbReference type="AlphaFoldDB" id="H0UKT8"/>
<protein>
    <submittedName>
        <fullName evidence="3">Transcriptional accessory protein</fullName>
    </submittedName>
</protein>
<keyword evidence="4" id="KW-1185">Reference proteome</keyword>
<dbReference type="SMART" id="SM00732">
    <property type="entry name" value="YqgFc"/>
    <property type="match status" value="1"/>
</dbReference>
<dbReference type="OrthoDB" id="9804714at2"/>
<dbReference type="Proteomes" id="UP000003806">
    <property type="component" value="Chromosome"/>
</dbReference>
<dbReference type="FunFam" id="2.40.50.140:FF:000051">
    <property type="entry name" value="RNA-binding transcriptional accessory protein"/>
    <property type="match status" value="1"/>
</dbReference>
<dbReference type="InterPro" id="IPR037027">
    <property type="entry name" value="YqgF/RNaseH-like_dom_sf"/>
</dbReference>
<dbReference type="Gene3D" id="1.10.10.650">
    <property type="entry name" value="RuvA domain 2-like"/>
    <property type="match status" value="1"/>
</dbReference>
<dbReference type="Gene3D" id="1.10.3500.10">
    <property type="entry name" value="Tex N-terminal region-like"/>
    <property type="match status" value="1"/>
</dbReference>
<dbReference type="PANTHER" id="PTHR10724:SF10">
    <property type="entry name" value="S1 RNA-BINDING DOMAIN-CONTAINING PROTEIN 1"/>
    <property type="match status" value="1"/>
</dbReference>
<dbReference type="Gene3D" id="1.10.150.310">
    <property type="entry name" value="Tex RuvX-like domain-like"/>
    <property type="match status" value="1"/>
</dbReference>
<dbReference type="InterPro" id="IPR023323">
    <property type="entry name" value="Tex-like_dom_sf"/>
</dbReference>
<name>H0UKT8_9BACT</name>
<dbReference type="InterPro" id="IPR050437">
    <property type="entry name" value="Ribos_protein_bS1-like"/>
</dbReference>
<dbReference type="SMART" id="SM00316">
    <property type="entry name" value="S1"/>
    <property type="match status" value="1"/>
</dbReference>
<evidence type="ECO:0000259" key="2">
    <source>
        <dbReference type="PROSITE" id="PS50126"/>
    </source>
</evidence>
<dbReference type="PROSITE" id="PS50126">
    <property type="entry name" value="S1"/>
    <property type="match status" value="1"/>
</dbReference>
<dbReference type="SUPFAM" id="SSF158832">
    <property type="entry name" value="Tex N-terminal region-like"/>
    <property type="match status" value="1"/>
</dbReference>
<proteinExistence type="predicted"/>
<dbReference type="FunFam" id="3.30.420.140:FF:000001">
    <property type="entry name" value="RNA-binding transcriptional accessory protein"/>
    <property type="match status" value="1"/>
</dbReference>
<evidence type="ECO:0000256" key="1">
    <source>
        <dbReference type="PROSITE-ProRule" id="PRU00182"/>
    </source>
</evidence>
<dbReference type="InterPro" id="IPR018974">
    <property type="entry name" value="Tex-like_N"/>
</dbReference>
<dbReference type="Gene3D" id="2.40.50.140">
    <property type="entry name" value="Nucleic acid-binding proteins"/>
    <property type="match status" value="1"/>
</dbReference>
<dbReference type="InterPro" id="IPR032639">
    <property type="entry name" value="Tex_YqgF"/>
</dbReference>
<dbReference type="InterPro" id="IPR006641">
    <property type="entry name" value="YqgF/RNaseH-like_dom"/>
</dbReference>
<dbReference type="FunFam" id="1.10.150.310:FF:000001">
    <property type="entry name" value="RNA-binding transcriptional accessory protein"/>
    <property type="match status" value="1"/>
</dbReference>
<dbReference type="Pfam" id="PF16921">
    <property type="entry name" value="Tex_YqgF"/>
    <property type="match status" value="1"/>
</dbReference>
<dbReference type="STRING" id="885272.JonanDRAFT_0924"/>
<dbReference type="InterPro" id="IPR023319">
    <property type="entry name" value="Tex-like_HTH_dom_sf"/>
</dbReference>
<dbReference type="InterPro" id="IPR012340">
    <property type="entry name" value="NA-bd_OB-fold"/>
</dbReference>
<dbReference type="GO" id="GO:0006139">
    <property type="term" value="P:nucleobase-containing compound metabolic process"/>
    <property type="evidence" value="ECO:0007669"/>
    <property type="project" value="InterPro"/>
</dbReference>
<keyword evidence="1" id="KW-0694">RNA-binding</keyword>
<evidence type="ECO:0000313" key="3">
    <source>
        <dbReference type="EMBL" id="EHM13297.1"/>
    </source>
</evidence>
<dbReference type="Pfam" id="PF00575">
    <property type="entry name" value="S1"/>
    <property type="match status" value="1"/>
</dbReference>
<dbReference type="GO" id="GO:0003729">
    <property type="term" value="F:mRNA binding"/>
    <property type="evidence" value="ECO:0007669"/>
    <property type="project" value="UniProtKB-ARBA"/>
</dbReference>
<dbReference type="Pfam" id="PF12836">
    <property type="entry name" value="HHH_3"/>
    <property type="match status" value="1"/>
</dbReference>
<dbReference type="SUPFAM" id="SSF53098">
    <property type="entry name" value="Ribonuclease H-like"/>
    <property type="match status" value="1"/>
</dbReference>
<dbReference type="Pfam" id="PF17674">
    <property type="entry name" value="HHH_9"/>
    <property type="match status" value="1"/>
</dbReference>
<dbReference type="GO" id="GO:0006412">
    <property type="term" value="P:translation"/>
    <property type="evidence" value="ECO:0007669"/>
    <property type="project" value="TreeGrafter"/>
</dbReference>
<dbReference type="InterPro" id="IPR041692">
    <property type="entry name" value="HHH_9"/>
</dbReference>
<dbReference type="FunFam" id="1.10.10.650:FF:000001">
    <property type="entry name" value="S1 RNA-binding domain 1"/>
    <property type="match status" value="1"/>
</dbReference>
<dbReference type="CDD" id="cd05685">
    <property type="entry name" value="S1_Tex"/>
    <property type="match status" value="1"/>
</dbReference>
<gene>
    <name evidence="3" type="ORF">JonanDRAFT_0924</name>
</gene>
<dbReference type="PANTHER" id="PTHR10724">
    <property type="entry name" value="30S RIBOSOMAL PROTEIN S1"/>
    <property type="match status" value="1"/>
</dbReference>
<dbReference type="Gene3D" id="3.30.420.140">
    <property type="entry name" value="YqgF/RNase H-like domain"/>
    <property type="match status" value="1"/>
</dbReference>
<dbReference type="InterPro" id="IPR003029">
    <property type="entry name" value="S1_domain"/>
</dbReference>
<dbReference type="InterPro" id="IPR012337">
    <property type="entry name" value="RNaseH-like_sf"/>
</dbReference>
<dbReference type="InterPro" id="IPR055179">
    <property type="entry name" value="Tex-like_central_region"/>
</dbReference>
<dbReference type="Pfam" id="PF22706">
    <property type="entry name" value="Tex_central_region"/>
    <property type="match status" value="1"/>
</dbReference>
<dbReference type="SUPFAM" id="SSF50249">
    <property type="entry name" value="Nucleic acid-binding proteins"/>
    <property type="match status" value="1"/>
</dbReference>
<dbReference type="GO" id="GO:0005737">
    <property type="term" value="C:cytoplasm"/>
    <property type="evidence" value="ECO:0007669"/>
    <property type="project" value="UniProtKB-ARBA"/>
</dbReference>
<dbReference type="SUPFAM" id="SSF47781">
    <property type="entry name" value="RuvA domain 2-like"/>
    <property type="match status" value="2"/>
</dbReference>
<organism evidence="3 4">
    <name type="scientific">Jonquetella anthropi DSM 22815</name>
    <dbReference type="NCBI Taxonomy" id="885272"/>
    <lineage>
        <taxon>Bacteria</taxon>
        <taxon>Thermotogati</taxon>
        <taxon>Synergistota</taxon>
        <taxon>Synergistia</taxon>
        <taxon>Synergistales</taxon>
        <taxon>Dethiosulfovibrionaceae</taxon>
        <taxon>Jonquetella</taxon>
    </lineage>
</organism>
<dbReference type="InterPro" id="IPR010994">
    <property type="entry name" value="RuvA_2-like"/>
</dbReference>
<dbReference type="InterPro" id="IPR044146">
    <property type="entry name" value="S1_Tex"/>
</dbReference>